<dbReference type="SUPFAM" id="SSF56281">
    <property type="entry name" value="Metallo-hydrolase/oxidoreductase"/>
    <property type="match status" value="1"/>
</dbReference>
<accession>A0A832HYR0</accession>
<dbReference type="InterPro" id="IPR036866">
    <property type="entry name" value="RibonucZ/Hydroxyglut_hydro"/>
</dbReference>
<dbReference type="PANTHER" id="PTHR11203:SF37">
    <property type="entry name" value="INTEGRATOR COMPLEX SUBUNIT 11"/>
    <property type="match status" value="1"/>
</dbReference>
<dbReference type="EMBL" id="DSQF01000002">
    <property type="protein sequence ID" value="HGZ41912.1"/>
    <property type="molecule type" value="Genomic_DNA"/>
</dbReference>
<dbReference type="Gene3D" id="3.60.15.10">
    <property type="entry name" value="Ribonuclease Z/Hydroxyacylglutathione hydrolase-like"/>
    <property type="match status" value="1"/>
</dbReference>
<keyword evidence="1 4" id="KW-0378">Hydrolase</keyword>
<organism evidence="4">
    <name type="scientific">Eiseniibacteriota bacterium</name>
    <dbReference type="NCBI Taxonomy" id="2212470"/>
    <lineage>
        <taxon>Bacteria</taxon>
        <taxon>Candidatus Eiseniibacteriota</taxon>
    </lineage>
</organism>
<dbReference type="InterPro" id="IPR001279">
    <property type="entry name" value="Metallo-B-lactamas"/>
</dbReference>
<evidence type="ECO:0000259" key="2">
    <source>
        <dbReference type="SMART" id="SM00849"/>
    </source>
</evidence>
<proteinExistence type="predicted"/>
<dbReference type="Pfam" id="PF07521">
    <property type="entry name" value="RMMBL"/>
    <property type="match status" value="1"/>
</dbReference>
<gene>
    <name evidence="4" type="ORF">ENR23_00540</name>
</gene>
<protein>
    <submittedName>
        <fullName evidence="4">MBL fold metallo-hydrolase</fullName>
    </submittedName>
</protein>
<dbReference type="Pfam" id="PF00753">
    <property type="entry name" value="Lactamase_B"/>
    <property type="match status" value="1"/>
</dbReference>
<dbReference type="Gene3D" id="3.40.50.10890">
    <property type="match status" value="1"/>
</dbReference>
<feature type="domain" description="Metallo-beta-lactamase" evidence="2">
    <location>
        <begin position="17"/>
        <end position="252"/>
    </location>
</feature>
<evidence type="ECO:0000259" key="3">
    <source>
        <dbReference type="SMART" id="SM01027"/>
    </source>
</evidence>
<evidence type="ECO:0000313" key="4">
    <source>
        <dbReference type="EMBL" id="HGZ41912.1"/>
    </source>
</evidence>
<dbReference type="GO" id="GO:0016787">
    <property type="term" value="F:hydrolase activity"/>
    <property type="evidence" value="ECO:0007669"/>
    <property type="project" value="UniProtKB-KW"/>
</dbReference>
<reference evidence="4" key="1">
    <citation type="journal article" date="2020" name="mSystems">
        <title>Genome- and Community-Level Interaction Insights into Carbon Utilization and Element Cycling Functions of Hydrothermarchaeota in Hydrothermal Sediment.</title>
        <authorList>
            <person name="Zhou Z."/>
            <person name="Liu Y."/>
            <person name="Xu W."/>
            <person name="Pan J."/>
            <person name="Luo Z.H."/>
            <person name="Li M."/>
        </authorList>
    </citation>
    <scope>NUCLEOTIDE SEQUENCE [LARGE SCALE GENOMIC DNA]</scope>
    <source>
        <strain evidence="4">SpSt-381</strain>
    </source>
</reference>
<evidence type="ECO:0000256" key="1">
    <source>
        <dbReference type="ARBA" id="ARBA00022801"/>
    </source>
</evidence>
<comment type="caution">
    <text evidence="4">The sequence shown here is derived from an EMBL/GenBank/DDBJ whole genome shotgun (WGS) entry which is preliminary data.</text>
</comment>
<dbReference type="InterPro" id="IPR011108">
    <property type="entry name" value="RMMBL"/>
</dbReference>
<dbReference type="CDD" id="cd16295">
    <property type="entry name" value="TTHA0252-CPSF-like_MBL-fold"/>
    <property type="match status" value="1"/>
</dbReference>
<name>A0A832HYR0_UNCEI</name>
<dbReference type="InterPro" id="IPR022712">
    <property type="entry name" value="Beta_Casp"/>
</dbReference>
<feature type="domain" description="Beta-Casp" evidence="3">
    <location>
        <begin position="257"/>
        <end position="383"/>
    </location>
</feature>
<dbReference type="InterPro" id="IPR050698">
    <property type="entry name" value="MBL"/>
</dbReference>
<dbReference type="PANTHER" id="PTHR11203">
    <property type="entry name" value="CLEAVAGE AND POLYADENYLATION SPECIFICITY FACTOR FAMILY MEMBER"/>
    <property type="match status" value="1"/>
</dbReference>
<dbReference type="Pfam" id="PF10996">
    <property type="entry name" value="Beta-Casp"/>
    <property type="match status" value="1"/>
</dbReference>
<dbReference type="SMART" id="SM00849">
    <property type="entry name" value="Lactamase_B"/>
    <property type="match status" value="1"/>
</dbReference>
<dbReference type="SMART" id="SM01027">
    <property type="entry name" value="Beta-Casp"/>
    <property type="match status" value="1"/>
</dbReference>
<sequence>MPATLGISFHGAARTVTGSRHVIRFGGRQWLFDCGLYQGHRDEAERINRTFRFAPADLDGVVVSHAHLDHTGNLPTLVAQGYRGDVHATPATADLARVMLPDSAFLMERDLEHVNRRNREHGRPQRRPLYTMADVDATLERIVTHDYHAPWALADDVSAEYWDAGHILGSALTVLTFRRNGRTFRLGMSGDLGRPGRRILRDPETHPGVDALVLESTYGDRRHPDAADTERALAEIAGRTLARGGRLLVPAFAVGRTQELVATLHDLMERNAVPGVPIFVDSPMAREATAVFRRHPECFDRETRDLFERGDGAPFGFHRLRYVGSAEESKALNDRREPCIIVAASGMCEGGRILHHLQHGLGNPRNTVLFVGYQGDGTLGRRLRDGAETVNIFGEPVRRAAEIAALDGFSAHADRDELQAWVGRLDPAPRRVFLVHGEPGPAEALAAALRAAGTPEVHVPEPFVEFDLWN</sequence>
<dbReference type="GO" id="GO:0004521">
    <property type="term" value="F:RNA endonuclease activity"/>
    <property type="evidence" value="ECO:0007669"/>
    <property type="project" value="TreeGrafter"/>
</dbReference>
<dbReference type="AlphaFoldDB" id="A0A832HYR0"/>